<evidence type="ECO:0000313" key="1">
    <source>
        <dbReference type="EMBL" id="CPT58008.1"/>
    </source>
</evidence>
<dbReference type="GeneID" id="93381725"/>
<dbReference type="Proteomes" id="UP000284557">
    <property type="component" value="Unassembled WGS sequence"/>
</dbReference>
<accession>A0A0U0Y172</accession>
<organism evidence="2 4">
    <name type="scientific">Mycobacteroides abscessus</name>
    <dbReference type="NCBI Taxonomy" id="36809"/>
    <lineage>
        <taxon>Bacteria</taxon>
        <taxon>Bacillati</taxon>
        <taxon>Actinomycetota</taxon>
        <taxon>Actinomycetes</taxon>
        <taxon>Mycobacteriales</taxon>
        <taxon>Mycobacteriaceae</taxon>
        <taxon>Mycobacteroides</taxon>
    </lineage>
</organism>
<reference evidence="1 3" key="1">
    <citation type="submission" date="2015-03" db="EMBL/GenBank/DDBJ databases">
        <authorList>
            <consortium name="Pathogen Informatics"/>
            <person name="Murphy D."/>
        </authorList>
    </citation>
    <scope>NUCLEOTIDE SEQUENCE [LARGE SCALE GENOMIC DNA]</scope>
    <source>
        <strain evidence="1 3">PAP036</strain>
    </source>
</reference>
<comment type="caution">
    <text evidence="2">The sequence shown here is derived from an EMBL/GenBank/DDBJ whole genome shotgun (WGS) entry which is preliminary data.</text>
</comment>
<dbReference type="AlphaFoldDB" id="A0A0U0Y172"/>
<sequence length="59" mass="6424">MIEIGSTFRRRGADGTWATFTIRVIRYSPFPYVEAEPVGGGPRVALSVRAAEGLSAARR</sequence>
<evidence type="ECO:0000313" key="2">
    <source>
        <dbReference type="EMBL" id="RIT39837.1"/>
    </source>
</evidence>
<dbReference type="Proteomes" id="UP000038487">
    <property type="component" value="Unassembled WGS sequence"/>
</dbReference>
<dbReference type="RefSeq" id="WP_005082723.1">
    <property type="nucleotide sequence ID" value="NZ_CM125927.1"/>
</dbReference>
<gene>
    <name evidence="2" type="ORF">D2E76_11280</name>
    <name evidence="1" type="ORF">ERS075527_04336</name>
</gene>
<evidence type="ECO:0000313" key="4">
    <source>
        <dbReference type="Proteomes" id="UP000284557"/>
    </source>
</evidence>
<reference evidence="2 4" key="2">
    <citation type="submission" date="2018-08" db="EMBL/GenBank/DDBJ databases">
        <title>Linezolid Resistance in Mycobacterium abscessus: MIC Distribution and Comprehensive Investigation of Resistance Mechanisms.</title>
        <authorList>
            <person name="Ye M."/>
            <person name="Xu L."/>
            <person name="Zou Y."/>
            <person name="Li B."/>
            <person name="Guo Q."/>
            <person name="Zhang Y."/>
            <person name="Zhan M."/>
            <person name="Xu B."/>
            <person name="Yu F."/>
            <person name="Zhang Z."/>
            <person name="Chu H."/>
        </authorList>
    </citation>
    <scope>NUCLEOTIDE SEQUENCE [LARGE SCALE GENOMIC DNA]</scope>
    <source>
        <strain evidence="2 4">G143</strain>
    </source>
</reference>
<dbReference type="EMBL" id="CSUW01000011">
    <property type="protein sequence ID" value="CPT58008.1"/>
    <property type="molecule type" value="Genomic_DNA"/>
</dbReference>
<protein>
    <submittedName>
        <fullName evidence="2">Uncharacterized protein</fullName>
    </submittedName>
</protein>
<proteinExistence type="predicted"/>
<dbReference type="EMBL" id="QXBN01000007">
    <property type="protein sequence ID" value="RIT39837.1"/>
    <property type="molecule type" value="Genomic_DNA"/>
</dbReference>
<evidence type="ECO:0000313" key="3">
    <source>
        <dbReference type="Proteomes" id="UP000038487"/>
    </source>
</evidence>
<name>A0A0U0Y172_9MYCO</name>